<dbReference type="Proteomes" id="UP000595662">
    <property type="component" value="Chromosome 1"/>
</dbReference>
<evidence type="ECO:0000256" key="1">
    <source>
        <dbReference type="ARBA" id="ARBA00022695"/>
    </source>
</evidence>
<dbReference type="GO" id="GO:0046872">
    <property type="term" value="F:metal ion binding"/>
    <property type="evidence" value="ECO:0007669"/>
    <property type="project" value="UniProtKB-KW"/>
</dbReference>
<dbReference type="EMBL" id="CP060774">
    <property type="protein sequence ID" value="QQK41611.1"/>
    <property type="molecule type" value="Genomic_DNA"/>
</dbReference>
<sequence length="301" mass="34590">MYLVDGVGTVDIYGVNPSNGKAVRMELYDVRYSPNFHRQTASRQEKGLQYPTLTPDDLMFATKYSEMKKSAQEPRAKASTHTWHRRLGHIGQQRIAKLAEMTEGITIESNPGKEKQACEACQLADAPKQISRRHIGQKYGVFGRVHFDLVQNQPAYNGHIWLTHFYLDGIKCHFVFTHTRKNECQMAVRKFRALVRNWLKIEIRVFHYNNKRSAGHEVEAMIEAEGCTIEHSPPNLPEMNGPAERSGGQISVTYHYPRTGQIVTFILGEEPSTFRKFHFVLGVKNRMPHVTIISQWQPRLD</sequence>
<evidence type="ECO:0000256" key="3">
    <source>
        <dbReference type="ARBA" id="ARBA00022723"/>
    </source>
</evidence>
<dbReference type="PANTHER" id="PTHR42648:SF11">
    <property type="entry name" value="TRANSPOSON TY4-P GAG-POL POLYPROTEIN"/>
    <property type="match status" value="1"/>
</dbReference>
<keyword evidence="1" id="KW-0548">Nucleotidyltransferase</keyword>
<dbReference type="AlphaFoldDB" id="A0A7T7BJ16"/>
<keyword evidence="11" id="KW-0233">DNA recombination</keyword>
<keyword evidence="7" id="KW-0229">DNA integration</keyword>
<dbReference type="RefSeq" id="XP_065956155.1">
    <property type="nucleotide sequence ID" value="XM_066100755.1"/>
</dbReference>
<accession>A0A7T7BJ16</accession>
<dbReference type="InterPro" id="IPR012337">
    <property type="entry name" value="RNaseH-like_sf"/>
</dbReference>
<evidence type="ECO:0000256" key="5">
    <source>
        <dbReference type="ARBA" id="ARBA00022801"/>
    </source>
</evidence>
<dbReference type="InterPro" id="IPR036397">
    <property type="entry name" value="RNaseH_sf"/>
</dbReference>
<evidence type="ECO:0000256" key="2">
    <source>
        <dbReference type="ARBA" id="ARBA00022722"/>
    </source>
</evidence>
<protein>
    <submittedName>
        <fullName evidence="13">Polynucleotidyl transferase, ribonuclease H fold</fullName>
    </submittedName>
</protein>
<dbReference type="GO" id="GO:0016787">
    <property type="term" value="F:hydrolase activity"/>
    <property type="evidence" value="ECO:0007669"/>
    <property type="project" value="UniProtKB-KW"/>
</dbReference>
<evidence type="ECO:0000256" key="6">
    <source>
        <dbReference type="ARBA" id="ARBA00022842"/>
    </source>
</evidence>
<gene>
    <name evidence="13" type="ORF">Pdw03_4465</name>
</gene>
<keyword evidence="4" id="KW-0255">Endonuclease</keyword>
<keyword evidence="10" id="KW-0238">DNA-binding</keyword>
<feature type="domain" description="GAG-pre-integrase" evidence="12">
    <location>
        <begin position="75"/>
        <end position="124"/>
    </location>
</feature>
<dbReference type="SUPFAM" id="SSF53098">
    <property type="entry name" value="Ribonuclease H-like"/>
    <property type="match status" value="1"/>
</dbReference>
<keyword evidence="2" id="KW-0540">Nuclease</keyword>
<keyword evidence="5" id="KW-0378">Hydrolase</keyword>
<dbReference type="Gene3D" id="3.30.420.10">
    <property type="entry name" value="Ribonuclease H-like superfamily/Ribonuclease H"/>
    <property type="match status" value="1"/>
</dbReference>
<dbReference type="GO" id="GO:0004519">
    <property type="term" value="F:endonuclease activity"/>
    <property type="evidence" value="ECO:0007669"/>
    <property type="project" value="UniProtKB-KW"/>
</dbReference>
<evidence type="ECO:0000256" key="7">
    <source>
        <dbReference type="ARBA" id="ARBA00022908"/>
    </source>
</evidence>
<keyword evidence="9" id="KW-0239">DNA-directed DNA polymerase</keyword>
<dbReference type="GO" id="GO:0003964">
    <property type="term" value="F:RNA-directed DNA polymerase activity"/>
    <property type="evidence" value="ECO:0007669"/>
    <property type="project" value="UniProtKB-KW"/>
</dbReference>
<evidence type="ECO:0000256" key="4">
    <source>
        <dbReference type="ARBA" id="ARBA00022759"/>
    </source>
</evidence>
<keyword evidence="6" id="KW-0460">Magnesium</keyword>
<evidence type="ECO:0000256" key="10">
    <source>
        <dbReference type="ARBA" id="ARBA00023125"/>
    </source>
</evidence>
<evidence type="ECO:0000256" key="9">
    <source>
        <dbReference type="ARBA" id="ARBA00022932"/>
    </source>
</evidence>
<name>A0A7T7BJ16_PENDI</name>
<evidence type="ECO:0000313" key="13">
    <source>
        <dbReference type="EMBL" id="QQK41611.1"/>
    </source>
</evidence>
<dbReference type="PANTHER" id="PTHR42648">
    <property type="entry name" value="TRANSPOSASE, PUTATIVE-RELATED"/>
    <property type="match status" value="1"/>
</dbReference>
<evidence type="ECO:0000259" key="12">
    <source>
        <dbReference type="Pfam" id="PF13976"/>
    </source>
</evidence>
<dbReference type="GO" id="GO:0006310">
    <property type="term" value="P:DNA recombination"/>
    <property type="evidence" value="ECO:0007669"/>
    <property type="project" value="UniProtKB-KW"/>
</dbReference>
<dbReference type="GO" id="GO:0003677">
    <property type="term" value="F:DNA binding"/>
    <property type="evidence" value="ECO:0007669"/>
    <property type="project" value="UniProtKB-KW"/>
</dbReference>
<keyword evidence="8" id="KW-0695">RNA-directed DNA polymerase</keyword>
<organism evidence="13 14">
    <name type="scientific">Penicillium digitatum</name>
    <name type="common">Green mold</name>
    <dbReference type="NCBI Taxonomy" id="36651"/>
    <lineage>
        <taxon>Eukaryota</taxon>
        <taxon>Fungi</taxon>
        <taxon>Dikarya</taxon>
        <taxon>Ascomycota</taxon>
        <taxon>Pezizomycotina</taxon>
        <taxon>Eurotiomycetes</taxon>
        <taxon>Eurotiomycetidae</taxon>
        <taxon>Eurotiales</taxon>
        <taxon>Aspergillaceae</taxon>
        <taxon>Penicillium</taxon>
    </lineage>
</organism>
<evidence type="ECO:0000313" key="14">
    <source>
        <dbReference type="Proteomes" id="UP000595662"/>
    </source>
</evidence>
<dbReference type="GO" id="GO:0015074">
    <property type="term" value="P:DNA integration"/>
    <property type="evidence" value="ECO:0007669"/>
    <property type="project" value="UniProtKB-KW"/>
</dbReference>
<keyword evidence="3" id="KW-0479">Metal-binding</keyword>
<dbReference type="GO" id="GO:0003887">
    <property type="term" value="F:DNA-directed DNA polymerase activity"/>
    <property type="evidence" value="ECO:0007669"/>
    <property type="project" value="UniProtKB-KW"/>
</dbReference>
<reference evidence="13 14" key="1">
    <citation type="submission" date="2020-08" db="EMBL/GenBank/DDBJ databases">
        <title>The completed genome sequence of the pathogenic ascomycete fungus Penicillium digitatum.</title>
        <authorList>
            <person name="Wang M."/>
        </authorList>
    </citation>
    <scope>NUCLEOTIDE SEQUENCE [LARGE SCALE GENOMIC DNA]</scope>
    <source>
        <strain evidence="13 14">PdW03</strain>
    </source>
</reference>
<evidence type="ECO:0000256" key="11">
    <source>
        <dbReference type="ARBA" id="ARBA00023172"/>
    </source>
</evidence>
<proteinExistence type="predicted"/>
<keyword evidence="13" id="KW-0808">Transferase</keyword>
<dbReference type="InterPro" id="IPR039537">
    <property type="entry name" value="Retrotran_Ty1/copia-like"/>
</dbReference>
<dbReference type="GeneID" id="26235278"/>
<dbReference type="VEuPathDB" id="FungiDB:PDIP_69620"/>
<evidence type="ECO:0000256" key="8">
    <source>
        <dbReference type="ARBA" id="ARBA00022918"/>
    </source>
</evidence>
<dbReference type="Pfam" id="PF13976">
    <property type="entry name" value="gag_pre-integrs"/>
    <property type="match status" value="1"/>
</dbReference>
<dbReference type="InterPro" id="IPR025724">
    <property type="entry name" value="GAG-pre-integrase_dom"/>
</dbReference>